<feature type="region of interest" description="Disordered" evidence="1">
    <location>
        <begin position="233"/>
        <end position="359"/>
    </location>
</feature>
<feature type="compositionally biased region" description="Basic residues" evidence="1">
    <location>
        <begin position="295"/>
        <end position="305"/>
    </location>
</feature>
<feature type="compositionally biased region" description="Basic and acidic residues" evidence="1">
    <location>
        <begin position="467"/>
        <end position="477"/>
    </location>
</feature>
<dbReference type="PANTHER" id="PTHR28079">
    <property type="entry name" value="RNA POLYMERASE I-SPECIFIC TRANSCRIPTION INITIATION FACTOR RRN5"/>
    <property type="match status" value="1"/>
</dbReference>
<feature type="compositionally biased region" description="Acidic residues" evidence="1">
    <location>
        <begin position="502"/>
        <end position="515"/>
    </location>
</feature>
<feature type="compositionally biased region" description="Basic and acidic residues" evidence="1">
    <location>
        <begin position="324"/>
        <end position="339"/>
    </location>
</feature>
<dbReference type="OrthoDB" id="2240312at2759"/>
<dbReference type="EMBL" id="KZ110593">
    <property type="protein sequence ID" value="OSX64732.1"/>
    <property type="molecule type" value="Genomic_DNA"/>
</dbReference>
<evidence type="ECO:0000313" key="3">
    <source>
        <dbReference type="Proteomes" id="UP000194127"/>
    </source>
</evidence>
<dbReference type="GeneID" id="36323439"/>
<proteinExistence type="predicted"/>
<protein>
    <submittedName>
        <fullName evidence="2">Uncharacterized protein</fullName>
    </submittedName>
</protein>
<accession>A0A1X6N8A4</accession>
<feature type="compositionally biased region" description="Basic residues" evidence="1">
    <location>
        <begin position="265"/>
        <end position="280"/>
    </location>
</feature>
<gene>
    <name evidence="2" type="ORF">POSPLADRAFT_1044197</name>
</gene>
<evidence type="ECO:0000256" key="1">
    <source>
        <dbReference type="SAM" id="MobiDB-lite"/>
    </source>
</evidence>
<dbReference type="GO" id="GO:0006361">
    <property type="term" value="P:transcription initiation at RNA polymerase I promoter"/>
    <property type="evidence" value="ECO:0007669"/>
    <property type="project" value="TreeGrafter"/>
</dbReference>
<feature type="compositionally biased region" description="Polar residues" evidence="1">
    <location>
        <begin position="342"/>
        <end position="351"/>
    </location>
</feature>
<dbReference type="AlphaFoldDB" id="A0A1X6N8A4"/>
<feature type="compositionally biased region" description="Polar residues" evidence="1">
    <location>
        <begin position="306"/>
        <end position="321"/>
    </location>
</feature>
<feature type="compositionally biased region" description="Low complexity" evidence="1">
    <location>
        <begin position="484"/>
        <end position="501"/>
    </location>
</feature>
<dbReference type="PANTHER" id="PTHR28079:SF1">
    <property type="entry name" value="RNA POLYMERASE I-SPECIFIC TRANSCRIPTION INITIATION FACTOR RRN5"/>
    <property type="match status" value="1"/>
</dbReference>
<dbReference type="GO" id="GO:0001181">
    <property type="term" value="F:RNA polymerase I general transcription initiation factor activity"/>
    <property type="evidence" value="ECO:0007669"/>
    <property type="project" value="TreeGrafter"/>
</dbReference>
<organism evidence="2 3">
    <name type="scientific">Postia placenta MAD-698-R-SB12</name>
    <dbReference type="NCBI Taxonomy" id="670580"/>
    <lineage>
        <taxon>Eukaryota</taxon>
        <taxon>Fungi</taxon>
        <taxon>Dikarya</taxon>
        <taxon>Basidiomycota</taxon>
        <taxon>Agaricomycotina</taxon>
        <taxon>Agaricomycetes</taxon>
        <taxon>Polyporales</taxon>
        <taxon>Adustoporiaceae</taxon>
        <taxon>Rhodonia</taxon>
    </lineage>
</organism>
<dbReference type="RefSeq" id="XP_024341526.1">
    <property type="nucleotide sequence ID" value="XM_024478489.1"/>
</dbReference>
<name>A0A1X6N8A4_9APHY</name>
<sequence length="693" mass="77968">MRRGIDIEDDSDTPLDSIYAAQLSEHLDQVRAHLAGQDGPTPSPSFNAPRAFWTSTEKNLFFHALSVHSRARPDLIAHEIKTKTTTDVCIYLNLLEDATRNVGALRSEDRDAAIEVSDNWIATEEKYARALMRAEPAAEEEALQQQREEDMRIHRLAIRAPKKSGQERDRDGEKARKAAFDLWLYDKQKDWETEDALRDFDAPMLTAVYRVLREAEEAGKEDEQLMDPVLGDASLLGSTANPSAIPARAPDPEGTQSLVELSPGARRRLQKRLHMRKKRAEAKGVPLDETAGRLKTGRKSHKGASKSRSVSFVTETTSPTLEDNGAHEDNLAHKEKDDQVDPENQTVQEPQRPQKVSGATLPYKRLEKLEKLGLNAERLHEDGLGLLHPIGISKLMQLYNRLHDVPPSVGSQISGEVMKLLNAHVIHFTTQLVHRTVIVREQEQLAKMHSLLGRLGIEPQEDSEAGGARERESQKDVHSKRRQQQQSSQSDHSESDSSSSGTDEDEDDCDDGDEPSDAKDEDGNIGDDEAESKLLSAQSLHRTIFRPFMRLPSSVRSGPNSADVQYTSAYMPYPLPSTYAEPFREEELMPEDTDTDALLEELVQEEKLDKRDREVDRIYEKDLWHKFNSHEATWSAGENQDSGDEPDERVGNKRKRKEQSSEDEEVKKGQGTGLRFCRPGGRIKSSIYIVDSD</sequence>
<dbReference type="SUPFAM" id="SSF46689">
    <property type="entry name" value="Homeodomain-like"/>
    <property type="match status" value="1"/>
</dbReference>
<reference evidence="2 3" key="1">
    <citation type="submission" date="2017-04" db="EMBL/GenBank/DDBJ databases">
        <title>Genome Sequence of the Model Brown-Rot Fungus Postia placenta SB12.</title>
        <authorList>
            <consortium name="DOE Joint Genome Institute"/>
            <person name="Gaskell J."/>
            <person name="Kersten P."/>
            <person name="Larrondo L.F."/>
            <person name="Canessa P."/>
            <person name="Martinez D."/>
            <person name="Hibbett D."/>
            <person name="Schmoll M."/>
            <person name="Kubicek C.P."/>
            <person name="Martinez A.T."/>
            <person name="Yadav J."/>
            <person name="Master E."/>
            <person name="Magnuson J.K."/>
            <person name="James T."/>
            <person name="Yaver D."/>
            <person name="Berka R."/>
            <person name="Labutti K."/>
            <person name="Lipzen A."/>
            <person name="Aerts A."/>
            <person name="Barry K."/>
            <person name="Henrissat B."/>
            <person name="Blanchette R."/>
            <person name="Grigoriev I."/>
            <person name="Cullen D."/>
        </authorList>
    </citation>
    <scope>NUCLEOTIDE SEQUENCE [LARGE SCALE GENOMIC DNA]</scope>
    <source>
        <strain evidence="2 3">MAD-698-R-SB12</strain>
    </source>
</reference>
<feature type="region of interest" description="Disordered" evidence="1">
    <location>
        <begin position="631"/>
        <end position="678"/>
    </location>
</feature>
<evidence type="ECO:0000313" key="2">
    <source>
        <dbReference type="EMBL" id="OSX64732.1"/>
    </source>
</evidence>
<dbReference type="Gene3D" id="1.10.10.60">
    <property type="entry name" value="Homeodomain-like"/>
    <property type="match status" value="1"/>
</dbReference>
<dbReference type="GO" id="GO:0000182">
    <property type="term" value="F:rDNA binding"/>
    <property type="evidence" value="ECO:0007669"/>
    <property type="project" value="TreeGrafter"/>
</dbReference>
<feature type="region of interest" description="Disordered" evidence="1">
    <location>
        <begin position="456"/>
        <end position="527"/>
    </location>
</feature>
<dbReference type="Proteomes" id="UP000194127">
    <property type="component" value="Unassembled WGS sequence"/>
</dbReference>
<keyword evidence="3" id="KW-1185">Reference proteome</keyword>
<dbReference type="InterPro" id="IPR009057">
    <property type="entry name" value="Homeodomain-like_sf"/>
</dbReference>
<dbReference type="GO" id="GO:0042790">
    <property type="term" value="P:nucleolar large rRNA transcription by RNA polymerase I"/>
    <property type="evidence" value="ECO:0007669"/>
    <property type="project" value="InterPro"/>
</dbReference>
<dbReference type="GO" id="GO:0000500">
    <property type="term" value="C:RNA polymerase I upstream activating factor complex"/>
    <property type="evidence" value="ECO:0007669"/>
    <property type="project" value="InterPro"/>
</dbReference>
<dbReference type="InterPro" id="IPR039601">
    <property type="entry name" value="Rrn5"/>
</dbReference>
<feature type="compositionally biased region" description="Polar residues" evidence="1">
    <location>
        <begin position="631"/>
        <end position="640"/>
    </location>
</feature>